<dbReference type="PANTHER" id="PTHR43163:SF6">
    <property type="entry name" value="DIPEPTIDE TRANSPORT SYSTEM PERMEASE PROTEIN DPPB-RELATED"/>
    <property type="match status" value="1"/>
</dbReference>
<dbReference type="GO" id="GO:0005886">
    <property type="term" value="C:plasma membrane"/>
    <property type="evidence" value="ECO:0007669"/>
    <property type="project" value="UniProtKB-SubCell"/>
</dbReference>
<feature type="transmembrane region" description="Helical" evidence="7">
    <location>
        <begin position="7"/>
        <end position="29"/>
    </location>
</feature>
<dbReference type="SUPFAM" id="SSF161098">
    <property type="entry name" value="MetI-like"/>
    <property type="match status" value="1"/>
</dbReference>
<evidence type="ECO:0000259" key="8">
    <source>
        <dbReference type="PROSITE" id="PS50928"/>
    </source>
</evidence>
<evidence type="ECO:0000256" key="7">
    <source>
        <dbReference type="RuleBase" id="RU363032"/>
    </source>
</evidence>
<evidence type="ECO:0000256" key="5">
    <source>
        <dbReference type="ARBA" id="ARBA00022989"/>
    </source>
</evidence>
<feature type="transmembrane region" description="Helical" evidence="7">
    <location>
        <begin position="232"/>
        <end position="259"/>
    </location>
</feature>
<accession>A0A847UBZ3</accession>
<feature type="transmembrane region" description="Helical" evidence="7">
    <location>
        <begin position="111"/>
        <end position="132"/>
    </location>
</feature>
<dbReference type="OrthoDB" id="44105at2157"/>
<dbReference type="GO" id="GO:0055085">
    <property type="term" value="P:transmembrane transport"/>
    <property type="evidence" value="ECO:0007669"/>
    <property type="project" value="InterPro"/>
</dbReference>
<proteinExistence type="inferred from homology"/>
<feature type="transmembrane region" description="Helical" evidence="7">
    <location>
        <begin position="279"/>
        <end position="297"/>
    </location>
</feature>
<sequence length="314" mass="33427">MKFLRVVAWRVALGGVAAWAVLTAVFGLFTLTEDWVLQRQVGALKWAGEEEDAIAAVRDQYLGTRGLDRPLAVQYLDWLGNMVTLDWGRSFVTGDPVFGTVLAAAGRTAMYVLPALALAVAVGVAFGLFLALRPESRLGSVGLGTIYLAFAVPNFWLGGLLVSLARAGVISRPPLVFEHLLPIVLTATTLLGGVVSYARAHAAEYASADFVRLLRAKGAGSRRVATHVLRNAAVPIFSLVFTEALALLVLAVFVVEVLFGIDGFGSLLFRSVDQRDLPVLLGGTLVIIAVGVVGNVVQDLSYGVLDPRIDDSGR</sequence>
<gene>
    <name evidence="9" type="ORF">GOC74_00480</name>
</gene>
<comment type="subcellular location">
    <subcellularLocation>
        <location evidence="1 7">Cell membrane</location>
        <topology evidence="1 7">Multi-pass membrane protein</topology>
    </subcellularLocation>
</comment>
<keyword evidence="4 7" id="KW-0812">Transmembrane</keyword>
<evidence type="ECO:0000256" key="6">
    <source>
        <dbReference type="ARBA" id="ARBA00023136"/>
    </source>
</evidence>
<dbReference type="InterPro" id="IPR035906">
    <property type="entry name" value="MetI-like_sf"/>
</dbReference>
<evidence type="ECO:0000256" key="2">
    <source>
        <dbReference type="ARBA" id="ARBA00022448"/>
    </source>
</evidence>
<evidence type="ECO:0000256" key="3">
    <source>
        <dbReference type="ARBA" id="ARBA00022475"/>
    </source>
</evidence>
<comment type="caution">
    <text evidence="9">The sequence shown here is derived from an EMBL/GenBank/DDBJ whole genome shotgun (WGS) entry which is preliminary data.</text>
</comment>
<name>A0A847UBZ3_9EURY</name>
<dbReference type="EMBL" id="WOYG01000001">
    <property type="protein sequence ID" value="NLV08411.1"/>
    <property type="molecule type" value="Genomic_DNA"/>
</dbReference>
<organism evidence="9 10">
    <name type="scientific">Halomicrobium mukohataei</name>
    <dbReference type="NCBI Taxonomy" id="57705"/>
    <lineage>
        <taxon>Archaea</taxon>
        <taxon>Methanobacteriati</taxon>
        <taxon>Methanobacteriota</taxon>
        <taxon>Stenosarchaea group</taxon>
        <taxon>Halobacteria</taxon>
        <taxon>Halobacteriales</taxon>
        <taxon>Haloarculaceae</taxon>
        <taxon>Halomicrobium</taxon>
    </lineage>
</organism>
<dbReference type="InterPro" id="IPR000515">
    <property type="entry name" value="MetI-like"/>
</dbReference>
<feature type="transmembrane region" description="Helical" evidence="7">
    <location>
        <begin position="144"/>
        <end position="167"/>
    </location>
</feature>
<evidence type="ECO:0000313" key="9">
    <source>
        <dbReference type="EMBL" id="NLV08411.1"/>
    </source>
</evidence>
<dbReference type="RefSeq" id="WP_170092445.1">
    <property type="nucleotide sequence ID" value="NZ_WOYG01000001.1"/>
</dbReference>
<evidence type="ECO:0000256" key="4">
    <source>
        <dbReference type="ARBA" id="ARBA00022692"/>
    </source>
</evidence>
<dbReference type="PANTHER" id="PTHR43163">
    <property type="entry name" value="DIPEPTIDE TRANSPORT SYSTEM PERMEASE PROTEIN DPPB-RELATED"/>
    <property type="match status" value="1"/>
</dbReference>
<evidence type="ECO:0000256" key="1">
    <source>
        <dbReference type="ARBA" id="ARBA00004651"/>
    </source>
</evidence>
<dbReference type="PROSITE" id="PS50928">
    <property type="entry name" value="ABC_TM1"/>
    <property type="match status" value="1"/>
</dbReference>
<keyword evidence="6 7" id="KW-0472">Membrane</keyword>
<comment type="similarity">
    <text evidence="7">Belongs to the binding-protein-dependent transport system permease family.</text>
</comment>
<feature type="transmembrane region" description="Helical" evidence="7">
    <location>
        <begin position="179"/>
        <end position="198"/>
    </location>
</feature>
<evidence type="ECO:0000313" key="10">
    <source>
        <dbReference type="Proteomes" id="UP000608662"/>
    </source>
</evidence>
<reference evidence="9" key="1">
    <citation type="submission" date="2019-12" db="EMBL/GenBank/DDBJ databases">
        <title>Whole-genome sequence of Halomicrobium mukohataei pws1.</title>
        <authorList>
            <person name="Verma D.K."/>
            <person name="Gopal K."/>
            <person name="Prasad E.S."/>
        </authorList>
    </citation>
    <scope>NUCLEOTIDE SEQUENCE</scope>
    <source>
        <strain evidence="9">Pws1</strain>
    </source>
</reference>
<dbReference type="CDD" id="cd06261">
    <property type="entry name" value="TM_PBP2"/>
    <property type="match status" value="1"/>
</dbReference>
<keyword evidence="3" id="KW-1003">Cell membrane</keyword>
<dbReference type="Proteomes" id="UP000608662">
    <property type="component" value="Unassembled WGS sequence"/>
</dbReference>
<feature type="domain" description="ABC transmembrane type-1" evidence="8">
    <location>
        <begin position="105"/>
        <end position="298"/>
    </location>
</feature>
<protein>
    <submittedName>
        <fullName evidence="9">ABC transporter permease subunit</fullName>
    </submittedName>
</protein>
<keyword evidence="2 7" id="KW-0813">Transport</keyword>
<keyword evidence="5 7" id="KW-1133">Transmembrane helix</keyword>
<dbReference type="AlphaFoldDB" id="A0A847UBZ3"/>
<dbReference type="Pfam" id="PF00528">
    <property type="entry name" value="BPD_transp_1"/>
    <property type="match status" value="1"/>
</dbReference>